<name>A0A1M7QP25_9BURK</name>
<dbReference type="AlphaFoldDB" id="A0A1M7QP25"/>
<dbReference type="OrthoDB" id="8776070at2"/>
<dbReference type="InterPro" id="IPR004375">
    <property type="entry name" value="NanQ/TabA/YiaL"/>
</dbReference>
<reference evidence="2" key="1">
    <citation type="submission" date="2016-11" db="EMBL/GenBank/DDBJ databases">
        <authorList>
            <person name="Varghese N."/>
            <person name="Submissions S."/>
        </authorList>
    </citation>
    <scope>NUCLEOTIDE SEQUENCE [LARGE SCALE GENOMIC DNA]</scope>
    <source>
        <strain evidence="2">Sac-22</strain>
    </source>
</reference>
<organism evidence="1 2">
    <name type="scientific">Duganella sacchari</name>
    <dbReference type="NCBI Taxonomy" id="551987"/>
    <lineage>
        <taxon>Bacteria</taxon>
        <taxon>Pseudomonadati</taxon>
        <taxon>Pseudomonadota</taxon>
        <taxon>Betaproteobacteria</taxon>
        <taxon>Burkholderiales</taxon>
        <taxon>Oxalobacteraceae</taxon>
        <taxon>Telluria group</taxon>
        <taxon>Duganella</taxon>
    </lineage>
</organism>
<protein>
    <submittedName>
        <fullName evidence="1">Evolved beta-galactosidase subunit beta</fullName>
    </submittedName>
</protein>
<dbReference type="Proteomes" id="UP000184339">
    <property type="component" value="Unassembled WGS sequence"/>
</dbReference>
<dbReference type="InterPro" id="IPR037012">
    <property type="entry name" value="NanQ/TabA/YiaL_sf"/>
</dbReference>
<dbReference type="GO" id="GO:0044010">
    <property type="term" value="P:single-species biofilm formation"/>
    <property type="evidence" value="ECO:0007669"/>
    <property type="project" value="TreeGrafter"/>
</dbReference>
<dbReference type="Pfam" id="PF04074">
    <property type="entry name" value="DUF386"/>
    <property type="match status" value="1"/>
</dbReference>
<evidence type="ECO:0000313" key="2">
    <source>
        <dbReference type="Proteomes" id="UP000184339"/>
    </source>
</evidence>
<dbReference type="EMBL" id="FRCX01000007">
    <property type="protein sequence ID" value="SHN32934.1"/>
    <property type="molecule type" value="Genomic_DNA"/>
</dbReference>
<dbReference type="Gene3D" id="2.60.120.370">
    <property type="entry name" value="YhcH/YjgK/YiaL"/>
    <property type="match status" value="1"/>
</dbReference>
<evidence type="ECO:0000313" key="1">
    <source>
        <dbReference type="EMBL" id="SHN32934.1"/>
    </source>
</evidence>
<dbReference type="RefSeq" id="WP_072786666.1">
    <property type="nucleotide sequence ID" value="NZ_FRCX01000007.1"/>
</dbReference>
<dbReference type="GO" id="GO:0005829">
    <property type="term" value="C:cytosol"/>
    <property type="evidence" value="ECO:0007669"/>
    <property type="project" value="TreeGrafter"/>
</dbReference>
<keyword evidence="2" id="KW-1185">Reference proteome</keyword>
<dbReference type="NCBIfam" id="NF007571">
    <property type="entry name" value="PRK10202.1"/>
    <property type="match status" value="1"/>
</dbReference>
<proteinExistence type="predicted"/>
<dbReference type="SUPFAM" id="SSF51197">
    <property type="entry name" value="Clavaminate synthase-like"/>
    <property type="match status" value="1"/>
</dbReference>
<accession>A0A1M7QP25</accession>
<dbReference type="STRING" id="551987.SAMN05192549_107347"/>
<dbReference type="PANTHER" id="PTHR34986">
    <property type="entry name" value="EVOLVED BETA-GALACTOSIDASE SUBUNIT BETA"/>
    <property type="match status" value="1"/>
</dbReference>
<gene>
    <name evidence="1" type="ORF">SAMN05192549_107347</name>
</gene>
<dbReference type="PANTHER" id="PTHR34986:SF4">
    <property type="entry name" value="EVOLVED BETA-GALACTOSIDASE SUBUNIT BETA-RELATED"/>
    <property type="match status" value="1"/>
</dbReference>
<sequence>MIILNSVDEFRQRYHSTKKWNRCVEAINNISALMPGVCHSIGDSLVYRLVDSKAPTTASFTGNRRYVEIHYYLSGSETVAYAAKSSLACLAPYSDETDRETFTGEATGRHTASPGQLLIFDNGYAYQLSGADHLRKMVLMVTIEGATFHNK</sequence>